<dbReference type="EMBL" id="QVTD01000019">
    <property type="protein sequence ID" value="RFU60985.1"/>
    <property type="molecule type" value="Genomic_DNA"/>
</dbReference>
<accession>A0A372L745</accession>
<feature type="chain" id="PRO_5017036084" evidence="3">
    <location>
        <begin position="29"/>
        <end position="226"/>
    </location>
</feature>
<organism evidence="4 5">
    <name type="scientific">Peribacillus glennii</name>
    <dbReference type="NCBI Taxonomy" id="2303991"/>
    <lineage>
        <taxon>Bacteria</taxon>
        <taxon>Bacillati</taxon>
        <taxon>Bacillota</taxon>
        <taxon>Bacilli</taxon>
        <taxon>Bacillales</taxon>
        <taxon>Bacillaceae</taxon>
        <taxon>Peribacillus</taxon>
    </lineage>
</organism>
<keyword evidence="1" id="KW-0175">Coiled coil</keyword>
<evidence type="ECO:0000313" key="5">
    <source>
        <dbReference type="Proteomes" id="UP000262939"/>
    </source>
</evidence>
<feature type="compositionally biased region" description="Low complexity" evidence="2">
    <location>
        <begin position="197"/>
        <end position="226"/>
    </location>
</feature>
<evidence type="ECO:0000256" key="1">
    <source>
        <dbReference type="SAM" id="Coils"/>
    </source>
</evidence>
<dbReference type="OrthoDB" id="2970249at2"/>
<gene>
    <name evidence="4" type="ORF">D0466_19880</name>
</gene>
<evidence type="ECO:0000313" key="4">
    <source>
        <dbReference type="EMBL" id="RFU60985.1"/>
    </source>
</evidence>
<keyword evidence="3" id="KW-0732">Signal</keyword>
<feature type="region of interest" description="Disordered" evidence="2">
    <location>
        <begin position="183"/>
        <end position="226"/>
    </location>
</feature>
<evidence type="ECO:0000256" key="3">
    <source>
        <dbReference type="SAM" id="SignalP"/>
    </source>
</evidence>
<dbReference type="AlphaFoldDB" id="A0A372L745"/>
<keyword evidence="5" id="KW-1185">Reference proteome</keyword>
<feature type="coiled-coil region" evidence="1">
    <location>
        <begin position="138"/>
        <end position="172"/>
    </location>
</feature>
<feature type="region of interest" description="Disordered" evidence="2">
    <location>
        <begin position="26"/>
        <end position="70"/>
    </location>
</feature>
<dbReference type="RefSeq" id="WP_117324260.1">
    <property type="nucleotide sequence ID" value="NZ_QVTD01000019.1"/>
</dbReference>
<protein>
    <submittedName>
        <fullName evidence="4">Uncharacterized protein</fullName>
    </submittedName>
</protein>
<comment type="caution">
    <text evidence="4">The sequence shown here is derived from an EMBL/GenBank/DDBJ whole genome shotgun (WGS) entry which is preliminary data.</text>
</comment>
<proteinExistence type="predicted"/>
<evidence type="ECO:0000256" key="2">
    <source>
        <dbReference type="SAM" id="MobiDB-lite"/>
    </source>
</evidence>
<feature type="signal peptide" evidence="3">
    <location>
        <begin position="1"/>
        <end position="28"/>
    </location>
</feature>
<name>A0A372L745_9BACI</name>
<feature type="compositionally biased region" description="Basic and acidic residues" evidence="2">
    <location>
        <begin position="42"/>
        <end position="63"/>
    </location>
</feature>
<sequence>MKTKWFSKVLSSLFALTLIFGSVSFASAKGPENGKPQAKPAKGHEEDKSADKEDKSTGKEEKRKKVTTKKVVIKSKVGKSLEKRVNASESTINSLTKSINTYFGVNEDGTIDKELSKKTAASKYNSYKGKLNAEINKLRAFDKQIASYKKKYKSITAELDELAVKSKELQKLAANEIARVKTLAKEASAPKPEDDPTQPTEQPTEPATEPATEPTEPATEPTQPAA</sequence>
<dbReference type="Proteomes" id="UP000262939">
    <property type="component" value="Unassembled WGS sequence"/>
</dbReference>
<reference evidence="4 5" key="1">
    <citation type="submission" date="2018-08" db="EMBL/GenBank/DDBJ databases">
        <title>Bacillus chawlae sp. nov., Bacillus glennii sp. nov., and Bacillus saganii sp. nov. Isolated from the Vehicle Assembly Building at Kennedy Space Center where the Viking Spacecraft were Assembled.</title>
        <authorList>
            <person name="Seuylemezian A."/>
            <person name="Vaishampayan P."/>
        </authorList>
    </citation>
    <scope>NUCLEOTIDE SEQUENCE [LARGE SCALE GENOMIC DNA]</scope>
    <source>
        <strain evidence="4 5">V44-8</strain>
    </source>
</reference>